<dbReference type="InterPro" id="IPR036388">
    <property type="entry name" value="WH-like_DNA-bd_sf"/>
</dbReference>
<dbReference type="SUPFAM" id="SSF88659">
    <property type="entry name" value="Sigma3 and sigma4 domains of RNA polymerase sigma factors"/>
    <property type="match status" value="1"/>
</dbReference>
<evidence type="ECO:0000256" key="1">
    <source>
        <dbReference type="ARBA" id="ARBA00010641"/>
    </source>
</evidence>
<dbReference type="NCBIfam" id="TIGR02937">
    <property type="entry name" value="sigma70-ECF"/>
    <property type="match status" value="1"/>
</dbReference>
<evidence type="ECO:0000313" key="8">
    <source>
        <dbReference type="Proteomes" id="UP001594351"/>
    </source>
</evidence>
<organism evidence="7 8">
    <name type="scientific">candidate division CSSED10-310 bacterium</name>
    <dbReference type="NCBI Taxonomy" id="2855610"/>
    <lineage>
        <taxon>Bacteria</taxon>
        <taxon>Bacteria division CSSED10-310</taxon>
    </lineage>
</organism>
<evidence type="ECO:0000256" key="2">
    <source>
        <dbReference type="ARBA" id="ARBA00023015"/>
    </source>
</evidence>
<dbReference type="Gene3D" id="1.10.10.10">
    <property type="entry name" value="Winged helix-like DNA-binding domain superfamily/Winged helix DNA-binding domain"/>
    <property type="match status" value="1"/>
</dbReference>
<reference evidence="7 8" key="1">
    <citation type="submission" date="2024-09" db="EMBL/GenBank/DDBJ databases">
        <title>Laminarin stimulates single cell rates of sulfate reduction while oxygen inhibits transcriptomic activity in coastal marine sediment.</title>
        <authorList>
            <person name="Lindsay M."/>
            <person name="Orcutt B."/>
            <person name="Emerson D."/>
            <person name="Stepanauskas R."/>
            <person name="D'Angelo T."/>
        </authorList>
    </citation>
    <scope>NUCLEOTIDE SEQUENCE [LARGE SCALE GENOMIC DNA]</scope>
    <source>
        <strain evidence="7">SAG AM-311-K15</strain>
    </source>
</reference>
<comment type="caution">
    <text evidence="7">The sequence shown here is derived from an EMBL/GenBank/DDBJ whole genome shotgun (WGS) entry which is preliminary data.</text>
</comment>
<evidence type="ECO:0000256" key="4">
    <source>
        <dbReference type="ARBA" id="ARBA00023163"/>
    </source>
</evidence>
<proteinExistence type="inferred from homology"/>
<dbReference type="Proteomes" id="UP001594351">
    <property type="component" value="Unassembled WGS sequence"/>
</dbReference>
<dbReference type="Gene3D" id="1.10.1740.10">
    <property type="match status" value="1"/>
</dbReference>
<evidence type="ECO:0000256" key="3">
    <source>
        <dbReference type="ARBA" id="ARBA00023082"/>
    </source>
</evidence>
<dbReference type="Pfam" id="PF04542">
    <property type="entry name" value="Sigma70_r2"/>
    <property type="match status" value="1"/>
</dbReference>
<comment type="similarity">
    <text evidence="1">Belongs to the sigma-70 factor family. ECF subfamily.</text>
</comment>
<dbReference type="InterPro" id="IPR013249">
    <property type="entry name" value="RNA_pol_sigma70_r4_t2"/>
</dbReference>
<dbReference type="PANTHER" id="PTHR43133:SF51">
    <property type="entry name" value="RNA POLYMERASE SIGMA FACTOR"/>
    <property type="match status" value="1"/>
</dbReference>
<keyword evidence="3" id="KW-0731">Sigma factor</keyword>
<dbReference type="InterPro" id="IPR039425">
    <property type="entry name" value="RNA_pol_sigma-70-like"/>
</dbReference>
<name>A0ABV6YU42_UNCC1</name>
<evidence type="ECO:0000313" key="7">
    <source>
        <dbReference type="EMBL" id="MFC1849692.1"/>
    </source>
</evidence>
<dbReference type="EMBL" id="JBHPBY010000053">
    <property type="protein sequence ID" value="MFC1849692.1"/>
    <property type="molecule type" value="Genomic_DNA"/>
</dbReference>
<dbReference type="InterPro" id="IPR013325">
    <property type="entry name" value="RNA_pol_sigma_r2"/>
</dbReference>
<feature type="domain" description="RNA polymerase sigma-70 region 2" evidence="5">
    <location>
        <begin position="29"/>
        <end position="96"/>
    </location>
</feature>
<keyword evidence="2" id="KW-0805">Transcription regulation</keyword>
<dbReference type="InterPro" id="IPR007627">
    <property type="entry name" value="RNA_pol_sigma70_r2"/>
</dbReference>
<dbReference type="InterPro" id="IPR014284">
    <property type="entry name" value="RNA_pol_sigma-70_dom"/>
</dbReference>
<feature type="domain" description="RNA polymerase sigma factor 70 region 4 type 2" evidence="6">
    <location>
        <begin position="138"/>
        <end position="186"/>
    </location>
</feature>
<dbReference type="InterPro" id="IPR013324">
    <property type="entry name" value="RNA_pol_sigma_r3/r4-like"/>
</dbReference>
<gene>
    <name evidence="7" type="ORF">ACFL27_05725</name>
</gene>
<dbReference type="SUPFAM" id="SSF88946">
    <property type="entry name" value="Sigma2 domain of RNA polymerase sigma factors"/>
    <property type="match status" value="1"/>
</dbReference>
<keyword evidence="4" id="KW-0804">Transcription</keyword>
<dbReference type="PANTHER" id="PTHR43133">
    <property type="entry name" value="RNA POLYMERASE ECF-TYPE SIGMA FACTO"/>
    <property type="match status" value="1"/>
</dbReference>
<evidence type="ECO:0000259" key="5">
    <source>
        <dbReference type="Pfam" id="PF04542"/>
    </source>
</evidence>
<evidence type="ECO:0000259" key="6">
    <source>
        <dbReference type="Pfam" id="PF08281"/>
    </source>
</evidence>
<dbReference type="CDD" id="cd06171">
    <property type="entry name" value="Sigma70_r4"/>
    <property type="match status" value="1"/>
</dbReference>
<protein>
    <submittedName>
        <fullName evidence="7">RNA polymerase sigma factor</fullName>
    </submittedName>
</protein>
<accession>A0ABV6YU42</accession>
<keyword evidence="8" id="KW-1185">Reference proteome</keyword>
<sequence length="200" mass="23821">MAKKKLEKASDHYLMELTKDGDEDAFRIIVQRYKDPLTNYIYRIINDYDTAIDISQEVFIRVYRKASSYQPLAAFSTWIYRISTNLAINEIRKRKKYFTVSIFSRLNDYENSYYEMPYSDESALNPEEEIGQIQLRSKVREVLNSLPIKYRIPLLLRELEDYSYDDIAKIVGVPQGTIKSRINRGRYILKNKLKDFQERI</sequence>
<dbReference type="Pfam" id="PF08281">
    <property type="entry name" value="Sigma70_r4_2"/>
    <property type="match status" value="1"/>
</dbReference>